<dbReference type="AlphaFoldDB" id="F3YYI0"/>
<keyword evidence="5" id="KW-1133">Transmembrane helix</keyword>
<evidence type="ECO:0000259" key="6">
    <source>
        <dbReference type="Pfam" id="PF23914"/>
    </source>
</evidence>
<dbReference type="InterPro" id="IPR019734">
    <property type="entry name" value="TPR_rpt"/>
</dbReference>
<dbReference type="SMART" id="SM00028">
    <property type="entry name" value="TPR"/>
    <property type="match status" value="2"/>
</dbReference>
<gene>
    <name evidence="7" type="ORF">Desaf_2410</name>
</gene>
<dbReference type="Gene3D" id="1.25.40.10">
    <property type="entry name" value="Tetratricopeptide repeat domain"/>
    <property type="match status" value="1"/>
</dbReference>
<dbReference type="HOGENOM" id="CLU_094894_0_0_7"/>
<dbReference type="SUPFAM" id="SSF48452">
    <property type="entry name" value="TPR-like"/>
    <property type="match status" value="1"/>
</dbReference>
<keyword evidence="8" id="KW-1185">Reference proteome</keyword>
<proteinExistence type="predicted"/>
<dbReference type="Pfam" id="PF23914">
    <property type="entry name" value="TPR_CcmH_CycH"/>
    <property type="match status" value="1"/>
</dbReference>
<keyword evidence="3" id="KW-0793">Thylakoid</keyword>
<evidence type="ECO:0000313" key="8">
    <source>
        <dbReference type="Proteomes" id="UP000007844"/>
    </source>
</evidence>
<dbReference type="RefSeq" id="WP_014260436.1">
    <property type="nucleotide sequence ID" value="NC_016629.1"/>
</dbReference>
<accession>F3YYI0</accession>
<evidence type="ECO:0000256" key="2">
    <source>
        <dbReference type="ARBA" id="ARBA00022803"/>
    </source>
</evidence>
<keyword evidence="5" id="KW-0472">Membrane</keyword>
<evidence type="ECO:0000256" key="5">
    <source>
        <dbReference type="SAM" id="Phobius"/>
    </source>
</evidence>
<dbReference type="Proteomes" id="UP000007844">
    <property type="component" value="Chromosome"/>
</dbReference>
<dbReference type="PROSITE" id="PS50293">
    <property type="entry name" value="TPR_REGION"/>
    <property type="match status" value="2"/>
</dbReference>
<dbReference type="eggNOG" id="COG0457">
    <property type="taxonomic scope" value="Bacteria"/>
</dbReference>
<protein>
    <submittedName>
        <fullName evidence="7">Tetratricopeptide TPR_1 repeat-containing protein</fullName>
    </submittedName>
</protein>
<dbReference type="KEGG" id="daf:Desaf_2410"/>
<dbReference type="PROSITE" id="PS50005">
    <property type="entry name" value="TPR"/>
    <property type="match status" value="2"/>
</dbReference>
<feature type="repeat" description="TPR" evidence="4">
    <location>
        <begin position="77"/>
        <end position="110"/>
    </location>
</feature>
<evidence type="ECO:0000313" key="7">
    <source>
        <dbReference type="EMBL" id="EGJ50734.1"/>
    </source>
</evidence>
<dbReference type="InterPro" id="IPR051685">
    <property type="entry name" value="Ycf3/AcsC/BcsC/TPR_MFPF"/>
</dbReference>
<evidence type="ECO:0000256" key="1">
    <source>
        <dbReference type="ARBA" id="ARBA00022737"/>
    </source>
</evidence>
<dbReference type="EMBL" id="CP003221">
    <property type="protein sequence ID" value="EGJ50734.1"/>
    <property type="molecule type" value="Genomic_DNA"/>
</dbReference>
<organism evidence="7 8">
    <name type="scientific">Desulfocurvibacter africanus subsp. africanus str. Walvis Bay</name>
    <dbReference type="NCBI Taxonomy" id="690850"/>
    <lineage>
        <taxon>Bacteria</taxon>
        <taxon>Pseudomonadati</taxon>
        <taxon>Thermodesulfobacteriota</taxon>
        <taxon>Desulfovibrionia</taxon>
        <taxon>Desulfovibrionales</taxon>
        <taxon>Desulfovibrionaceae</taxon>
        <taxon>Desulfocurvibacter</taxon>
    </lineage>
</organism>
<feature type="domain" description="Cytochrome c-type biogenesis protein H TPR" evidence="6">
    <location>
        <begin position="57"/>
        <end position="175"/>
    </location>
</feature>
<evidence type="ECO:0000256" key="4">
    <source>
        <dbReference type="PROSITE-ProRule" id="PRU00339"/>
    </source>
</evidence>
<feature type="transmembrane region" description="Helical" evidence="5">
    <location>
        <begin position="12"/>
        <end position="30"/>
    </location>
</feature>
<dbReference type="PANTHER" id="PTHR44943">
    <property type="entry name" value="CELLULOSE SYNTHASE OPERON PROTEIN C"/>
    <property type="match status" value="1"/>
</dbReference>
<dbReference type="InterPro" id="IPR011990">
    <property type="entry name" value="TPR-like_helical_dom_sf"/>
</dbReference>
<keyword evidence="5" id="KW-0812">Transmembrane</keyword>
<reference evidence="7 8" key="1">
    <citation type="journal article" date="2011" name="J. Bacteriol.">
        <title>Genome sequence of the mercury-methylating and pleomorphic Desulfovibrio africanus Strain Walvis Bay.</title>
        <authorList>
            <person name="Brown S.D."/>
            <person name="Wall J.D."/>
            <person name="Kucken A.M."/>
            <person name="Gilmour C.C."/>
            <person name="Podar M."/>
            <person name="Brandt C.C."/>
            <person name="Teshima H."/>
            <person name="Detter J.C."/>
            <person name="Han C.S."/>
            <person name="Land M.L."/>
            <person name="Lucas S."/>
            <person name="Han J."/>
            <person name="Pennacchio L."/>
            <person name="Nolan M."/>
            <person name="Pitluck S."/>
            <person name="Woyke T."/>
            <person name="Goodwin L."/>
            <person name="Palumbo A.V."/>
            <person name="Elias D.A."/>
        </authorList>
    </citation>
    <scope>NUCLEOTIDE SEQUENCE [LARGE SCALE GENOMIC DNA]</scope>
    <source>
        <strain evidence="7 8">Walvis Bay</strain>
    </source>
</reference>
<evidence type="ECO:0000256" key="3">
    <source>
        <dbReference type="ARBA" id="ARBA00023078"/>
    </source>
</evidence>
<keyword evidence="1" id="KW-0677">Repeat</keyword>
<name>F3YYI0_DESAF</name>
<dbReference type="STRING" id="690850.Desaf_2410"/>
<keyword evidence="2 4" id="KW-0802">TPR repeat</keyword>
<dbReference type="PANTHER" id="PTHR44943:SF9">
    <property type="entry name" value="TPR-REPEAT-CONTAINING PROTEIN"/>
    <property type="match status" value="1"/>
</dbReference>
<feature type="repeat" description="TPR" evidence="4">
    <location>
        <begin position="111"/>
        <end position="144"/>
    </location>
</feature>
<sequence precursor="true">MDEKKGISKAAAGIIAVLAFAAGLFVGVVVSNETRQELVSPSPVAGPSVPAGPQVPADMADHIAHLEAEAAKQPGDADTWIKLGNAYFDTNQAEKAIRAYERALEIAPGNADVLTDLGVMYRAAGQPAKAVEQFDKAIAANPAHQIARLNKGVVLLHDLKQREKAVQTWEDLLALNPGAEAPGGKPVAELVRELKAGAPGN</sequence>
<dbReference type="InterPro" id="IPR056413">
    <property type="entry name" value="TPR_CcmH_CycH"/>
</dbReference>